<feature type="compositionally biased region" description="Basic and acidic residues" evidence="8">
    <location>
        <begin position="370"/>
        <end position="379"/>
    </location>
</feature>
<dbReference type="PANTHER" id="PTHR21716:SF53">
    <property type="entry name" value="PERMEASE PERM-RELATED"/>
    <property type="match status" value="1"/>
</dbReference>
<feature type="transmembrane region" description="Helical" evidence="9">
    <location>
        <begin position="39"/>
        <end position="61"/>
    </location>
</feature>
<feature type="transmembrane region" description="Helical" evidence="9">
    <location>
        <begin position="227"/>
        <end position="254"/>
    </location>
</feature>
<comment type="subcellular location">
    <subcellularLocation>
        <location evidence="1">Cell membrane</location>
        <topology evidence="1">Multi-pass membrane protein</topology>
    </subcellularLocation>
</comment>
<evidence type="ECO:0000256" key="9">
    <source>
        <dbReference type="SAM" id="Phobius"/>
    </source>
</evidence>
<keyword evidence="5 9" id="KW-0812">Transmembrane</keyword>
<evidence type="ECO:0000256" key="8">
    <source>
        <dbReference type="SAM" id="MobiDB-lite"/>
    </source>
</evidence>
<accession>A0ABP6RTJ5</accession>
<proteinExistence type="inferred from homology"/>
<sequence>MEQREAPDVPRGLRVAGAVSWRLLAIAAVLFVLGRIASVLAELVIALGVALLLAALLAPLVDRLTRWGVPRTAATVLALLLGLVVVGGVLALVVITVINGLPGLQAQAAQTVEGVHHWLRTGPLRLSQGQLDDWVQRITDYLRTSQSGLTAGAVSTATTVLSVGSGLLLALFTLIFFLRDGGRIWRFALRVAVPAHVRDRVDVAGQHAFHSLVAYVRASAAVALMDAVGIGVGCALVGVPLSAALAALVFLGAFVPYVGAMITGSIAVLMALVTTGPLPAIIVLAVVVGVMQLEGHVLQPLILGHAVRLHPLAIVLGVTAGFLGAGVAGAVFSVPVIALLNAGIRALAEPPPEPGAEPAEPGAGPAAEAGAERPPEPGAERPAQAGSEPAADAANPD</sequence>
<evidence type="ECO:0000256" key="2">
    <source>
        <dbReference type="ARBA" id="ARBA00009773"/>
    </source>
</evidence>
<dbReference type="Pfam" id="PF01594">
    <property type="entry name" value="AI-2E_transport"/>
    <property type="match status" value="1"/>
</dbReference>
<feature type="region of interest" description="Disordered" evidence="8">
    <location>
        <begin position="349"/>
        <end position="397"/>
    </location>
</feature>
<evidence type="ECO:0000313" key="11">
    <source>
        <dbReference type="Proteomes" id="UP001500483"/>
    </source>
</evidence>
<keyword evidence="6 9" id="KW-1133">Transmembrane helix</keyword>
<evidence type="ECO:0000256" key="5">
    <source>
        <dbReference type="ARBA" id="ARBA00022692"/>
    </source>
</evidence>
<evidence type="ECO:0000256" key="1">
    <source>
        <dbReference type="ARBA" id="ARBA00004651"/>
    </source>
</evidence>
<feature type="compositionally biased region" description="Low complexity" evidence="8">
    <location>
        <begin position="356"/>
        <end position="369"/>
    </location>
</feature>
<evidence type="ECO:0000256" key="3">
    <source>
        <dbReference type="ARBA" id="ARBA00022448"/>
    </source>
</evidence>
<evidence type="ECO:0000256" key="6">
    <source>
        <dbReference type="ARBA" id="ARBA00022989"/>
    </source>
</evidence>
<feature type="transmembrane region" description="Helical" evidence="9">
    <location>
        <begin position="266"/>
        <end position="291"/>
    </location>
</feature>
<feature type="transmembrane region" description="Helical" evidence="9">
    <location>
        <begin position="151"/>
        <end position="178"/>
    </location>
</feature>
<dbReference type="RefSeq" id="WP_258341506.1">
    <property type="nucleotide sequence ID" value="NZ_BAAAYK010000038.1"/>
</dbReference>
<dbReference type="InterPro" id="IPR002549">
    <property type="entry name" value="AI-2E-like"/>
</dbReference>
<comment type="caution">
    <text evidence="10">The sequence shown here is derived from an EMBL/GenBank/DDBJ whole genome shotgun (WGS) entry which is preliminary data.</text>
</comment>
<protein>
    <submittedName>
        <fullName evidence="10">AI-2E family transporter</fullName>
    </submittedName>
</protein>
<dbReference type="EMBL" id="BAAAYK010000038">
    <property type="protein sequence ID" value="GAA3359833.1"/>
    <property type="molecule type" value="Genomic_DNA"/>
</dbReference>
<feature type="transmembrane region" description="Helical" evidence="9">
    <location>
        <begin position="12"/>
        <end position="33"/>
    </location>
</feature>
<comment type="similarity">
    <text evidence="2">Belongs to the autoinducer-2 exporter (AI-2E) (TC 2.A.86) family.</text>
</comment>
<name>A0ABP6RTJ5_9PSEU</name>
<keyword evidence="7 9" id="KW-0472">Membrane</keyword>
<feature type="transmembrane region" description="Helical" evidence="9">
    <location>
        <begin position="312"/>
        <end position="340"/>
    </location>
</feature>
<keyword evidence="3" id="KW-0813">Transport</keyword>
<reference evidence="11" key="1">
    <citation type="journal article" date="2019" name="Int. J. Syst. Evol. Microbiol.">
        <title>The Global Catalogue of Microorganisms (GCM) 10K type strain sequencing project: providing services to taxonomists for standard genome sequencing and annotation.</title>
        <authorList>
            <consortium name="The Broad Institute Genomics Platform"/>
            <consortium name="The Broad Institute Genome Sequencing Center for Infectious Disease"/>
            <person name="Wu L."/>
            <person name="Ma J."/>
        </authorList>
    </citation>
    <scope>NUCLEOTIDE SEQUENCE [LARGE SCALE GENOMIC DNA]</scope>
    <source>
        <strain evidence="11">JCM 9687</strain>
    </source>
</reference>
<feature type="transmembrane region" description="Helical" evidence="9">
    <location>
        <begin position="73"/>
        <end position="98"/>
    </location>
</feature>
<evidence type="ECO:0000256" key="4">
    <source>
        <dbReference type="ARBA" id="ARBA00022475"/>
    </source>
</evidence>
<dbReference type="PANTHER" id="PTHR21716">
    <property type="entry name" value="TRANSMEMBRANE PROTEIN"/>
    <property type="match status" value="1"/>
</dbReference>
<keyword evidence="11" id="KW-1185">Reference proteome</keyword>
<keyword evidence="4" id="KW-1003">Cell membrane</keyword>
<evidence type="ECO:0000256" key="7">
    <source>
        <dbReference type="ARBA" id="ARBA00023136"/>
    </source>
</evidence>
<dbReference type="Proteomes" id="UP001500483">
    <property type="component" value="Unassembled WGS sequence"/>
</dbReference>
<organism evidence="10 11">
    <name type="scientific">Saccharopolyspora gregorii</name>
    <dbReference type="NCBI Taxonomy" id="33914"/>
    <lineage>
        <taxon>Bacteria</taxon>
        <taxon>Bacillati</taxon>
        <taxon>Actinomycetota</taxon>
        <taxon>Actinomycetes</taxon>
        <taxon>Pseudonocardiales</taxon>
        <taxon>Pseudonocardiaceae</taxon>
        <taxon>Saccharopolyspora</taxon>
    </lineage>
</organism>
<gene>
    <name evidence="10" type="ORF">GCM10020366_37420</name>
</gene>
<evidence type="ECO:0000313" key="10">
    <source>
        <dbReference type="EMBL" id="GAA3359833.1"/>
    </source>
</evidence>